<evidence type="ECO:0000313" key="2">
    <source>
        <dbReference type="Proteomes" id="UP000823865"/>
    </source>
</evidence>
<dbReference type="Pfam" id="PF14262">
    <property type="entry name" value="Cthe_2159"/>
    <property type="match status" value="1"/>
</dbReference>
<reference evidence="1" key="1">
    <citation type="journal article" date="2021" name="PeerJ">
        <title>Extensive microbial diversity within the chicken gut microbiome revealed by metagenomics and culture.</title>
        <authorList>
            <person name="Gilroy R."/>
            <person name="Ravi A."/>
            <person name="Getino M."/>
            <person name="Pursley I."/>
            <person name="Horton D.L."/>
            <person name="Alikhan N.F."/>
            <person name="Baker D."/>
            <person name="Gharbi K."/>
            <person name="Hall N."/>
            <person name="Watson M."/>
            <person name="Adriaenssens E.M."/>
            <person name="Foster-Nyarko E."/>
            <person name="Jarju S."/>
            <person name="Secka A."/>
            <person name="Antonio M."/>
            <person name="Oren A."/>
            <person name="Chaudhuri R.R."/>
            <person name="La Ragione R."/>
            <person name="Hildebrand F."/>
            <person name="Pallen M.J."/>
        </authorList>
    </citation>
    <scope>NUCLEOTIDE SEQUENCE</scope>
    <source>
        <strain evidence="1">G3-2149</strain>
    </source>
</reference>
<accession>A0A9E2L7P2</accession>
<dbReference type="AlphaFoldDB" id="A0A9E2L7P2"/>
<dbReference type="InterPro" id="IPR025584">
    <property type="entry name" value="Cthe_2159"/>
</dbReference>
<dbReference type="Proteomes" id="UP000823865">
    <property type="component" value="Unassembled WGS sequence"/>
</dbReference>
<dbReference type="EMBL" id="JAHLFU010000159">
    <property type="protein sequence ID" value="MBU3853637.1"/>
    <property type="molecule type" value="Genomic_DNA"/>
</dbReference>
<proteinExistence type="predicted"/>
<comment type="caution">
    <text evidence="1">The sequence shown here is derived from an EMBL/GenBank/DDBJ whole genome shotgun (WGS) entry which is preliminary data.</text>
</comment>
<reference evidence="1" key="2">
    <citation type="submission" date="2021-04" db="EMBL/GenBank/DDBJ databases">
        <authorList>
            <person name="Gilroy R."/>
        </authorList>
    </citation>
    <scope>NUCLEOTIDE SEQUENCE</scope>
    <source>
        <strain evidence="1">G3-2149</strain>
    </source>
</reference>
<sequence>MKKGLIKIGKGLAVLFLLLLALPVAAQRYMYVWQGGNFTRVDRSTVGDMPFSGGGYYLQIDGVSYPVSRLDSITFTPPVLDTTGKVVVRYEGDRAEVSIPTTVTGVTAQVNGAHVVLTSTNTTDELEYVLQGTSSAGSLLYYGDYKCKFYLNNLNLVSNQGAAIDIQCGKRIEMILHEGTVNSLQDAPGGVQKAALNCDGHLEFEDGGSLTVAGKTGHAIRSNEYLLIKKSTGTVTVTEAVKDGLHCGQYFQMNGGNLVVSGNREDAVQAELTNNPLDELNGQLLVKGGTLDLMVSGNDVKGLKADRNITISGGDIRIKVTGNGSKGISTDGHLFVNENDYPTSIDIEATGGPYTDPTTQEVKKCMGMKIDFNMTVEAGKIKVVNTGKDSSGIKVAGTYTNKGGQVDASIEAGVIK</sequence>
<organism evidence="1 2">
    <name type="scientific">Candidatus Paraprevotella stercoravium</name>
    <dbReference type="NCBI Taxonomy" id="2838725"/>
    <lineage>
        <taxon>Bacteria</taxon>
        <taxon>Pseudomonadati</taxon>
        <taxon>Bacteroidota</taxon>
        <taxon>Bacteroidia</taxon>
        <taxon>Bacteroidales</taxon>
        <taxon>Prevotellaceae</taxon>
        <taxon>Paraprevotella</taxon>
    </lineage>
</organism>
<name>A0A9E2L7P2_9BACT</name>
<gene>
    <name evidence="1" type="ORF">H9789_07460</name>
</gene>
<evidence type="ECO:0000313" key="1">
    <source>
        <dbReference type="EMBL" id="MBU3853637.1"/>
    </source>
</evidence>
<protein>
    <submittedName>
        <fullName evidence="1">Carbohydrate-binding domain-containing protein</fullName>
    </submittedName>
</protein>